<dbReference type="EMBL" id="JAGQDE010000009">
    <property type="protein sequence ID" value="MBQ0959641.1"/>
    <property type="molecule type" value="Genomic_DNA"/>
</dbReference>
<dbReference type="PANTHER" id="PTHR47861:SF3">
    <property type="entry name" value="FKBP-TYPE PEPTIDYL-PROLYL CIS-TRANS ISOMERASE SLYD"/>
    <property type="match status" value="1"/>
</dbReference>
<comment type="catalytic activity">
    <reaction evidence="1 9">
        <text>[protein]-peptidylproline (omega=180) = [protein]-peptidylproline (omega=0)</text>
        <dbReference type="Rhea" id="RHEA:16237"/>
        <dbReference type="Rhea" id="RHEA-COMP:10747"/>
        <dbReference type="Rhea" id="RHEA-COMP:10748"/>
        <dbReference type="ChEBI" id="CHEBI:83833"/>
        <dbReference type="ChEBI" id="CHEBI:83834"/>
        <dbReference type="EC" id="5.2.1.8"/>
    </reaction>
</comment>
<evidence type="ECO:0000256" key="2">
    <source>
        <dbReference type="ARBA" id="ARBA00004496"/>
    </source>
</evidence>
<evidence type="ECO:0000256" key="1">
    <source>
        <dbReference type="ARBA" id="ARBA00000971"/>
    </source>
</evidence>
<comment type="function">
    <text evidence="8">Also involved in hydrogenase metallocenter assembly, probably by participating in the nickel insertion step. This function in hydrogenase biosynthesis requires chaperone activity and the presence of the metal-binding domain, but not PPIase activity.</text>
</comment>
<evidence type="ECO:0000256" key="5">
    <source>
        <dbReference type="ARBA" id="ARBA00023110"/>
    </source>
</evidence>
<evidence type="ECO:0000259" key="11">
    <source>
        <dbReference type="PROSITE" id="PS50059"/>
    </source>
</evidence>
<dbReference type="RefSeq" id="WP_210802320.1">
    <property type="nucleotide sequence ID" value="NZ_JAGQDE010000009.1"/>
</dbReference>
<name>A0A940YNJ7_9BURK</name>
<evidence type="ECO:0000313" key="12">
    <source>
        <dbReference type="EMBL" id="MBQ0959641.1"/>
    </source>
</evidence>
<keyword evidence="5 9" id="KW-0697">Rotamase</keyword>
<dbReference type="SUPFAM" id="SSF54534">
    <property type="entry name" value="FKBP-like"/>
    <property type="match status" value="1"/>
</dbReference>
<evidence type="ECO:0000313" key="13">
    <source>
        <dbReference type="Proteomes" id="UP000678374"/>
    </source>
</evidence>
<feature type="region of interest" description="Disordered" evidence="10">
    <location>
        <begin position="149"/>
        <end position="172"/>
    </location>
</feature>
<evidence type="ECO:0000256" key="3">
    <source>
        <dbReference type="ARBA" id="ARBA00006577"/>
    </source>
</evidence>
<proteinExistence type="inferred from homology"/>
<gene>
    <name evidence="12" type="ORF">KAK06_11855</name>
</gene>
<organism evidence="12 13">
    <name type="scientific">Ideonella aquatica</name>
    <dbReference type="NCBI Taxonomy" id="2824119"/>
    <lineage>
        <taxon>Bacteria</taxon>
        <taxon>Pseudomonadati</taxon>
        <taxon>Pseudomonadota</taxon>
        <taxon>Betaproteobacteria</taxon>
        <taxon>Burkholderiales</taxon>
        <taxon>Sphaerotilaceae</taxon>
        <taxon>Ideonella</taxon>
    </lineage>
</organism>
<dbReference type="PROSITE" id="PS50059">
    <property type="entry name" value="FKBP_PPIASE"/>
    <property type="match status" value="1"/>
</dbReference>
<dbReference type="InterPro" id="IPR046357">
    <property type="entry name" value="PPIase_dom_sf"/>
</dbReference>
<evidence type="ECO:0000256" key="8">
    <source>
        <dbReference type="ARBA" id="ARBA00037071"/>
    </source>
</evidence>
<evidence type="ECO:0000256" key="7">
    <source>
        <dbReference type="ARBA" id="ARBA00023235"/>
    </source>
</evidence>
<reference evidence="12" key="1">
    <citation type="submission" date="2021-04" db="EMBL/GenBank/DDBJ databases">
        <title>The genome sequence of Ideonella sp. 4Y11.</title>
        <authorList>
            <person name="Liu Y."/>
        </authorList>
    </citation>
    <scope>NUCLEOTIDE SEQUENCE</scope>
    <source>
        <strain evidence="12">4Y11</strain>
    </source>
</reference>
<evidence type="ECO:0000256" key="9">
    <source>
        <dbReference type="PROSITE-ProRule" id="PRU00277"/>
    </source>
</evidence>
<dbReference type="GO" id="GO:0042026">
    <property type="term" value="P:protein refolding"/>
    <property type="evidence" value="ECO:0007669"/>
    <property type="project" value="UniProtKB-ARBA"/>
</dbReference>
<dbReference type="AlphaFoldDB" id="A0A940YNJ7"/>
<dbReference type="PANTHER" id="PTHR47861">
    <property type="entry name" value="FKBP-TYPE PEPTIDYL-PROLYL CIS-TRANS ISOMERASE SLYD"/>
    <property type="match status" value="1"/>
</dbReference>
<comment type="caution">
    <text evidence="12">The sequence shown here is derived from an EMBL/GenBank/DDBJ whole genome shotgun (WGS) entry which is preliminary data.</text>
</comment>
<keyword evidence="4" id="KW-0963">Cytoplasm</keyword>
<keyword evidence="13" id="KW-1185">Reference proteome</keyword>
<evidence type="ECO:0000256" key="10">
    <source>
        <dbReference type="SAM" id="MobiDB-lite"/>
    </source>
</evidence>
<dbReference type="GO" id="GO:0003755">
    <property type="term" value="F:peptidyl-prolyl cis-trans isomerase activity"/>
    <property type="evidence" value="ECO:0007669"/>
    <property type="project" value="UniProtKB-KW"/>
</dbReference>
<evidence type="ECO:0000256" key="6">
    <source>
        <dbReference type="ARBA" id="ARBA00023186"/>
    </source>
</evidence>
<sequence>MDITSPCVVTLTWTLSDAQGQLIDELDEPVEFFYGGEDLLPKVEEALAGQAEGFETQLHLEPEHAFGDYDAELVCFERRALFPDDLEPGMRFDGLPGGAASEMPEGLIYTVTEIYPEHVVLDANHPLAGIALRIALKVMGVRAATQDEQAAGSVGESPLAVLSGPPPGSSVH</sequence>
<dbReference type="InterPro" id="IPR001179">
    <property type="entry name" value="PPIase_FKBP_dom"/>
</dbReference>
<comment type="subcellular location">
    <subcellularLocation>
        <location evidence="2">Cytoplasm</location>
    </subcellularLocation>
</comment>
<evidence type="ECO:0000256" key="4">
    <source>
        <dbReference type="ARBA" id="ARBA00022490"/>
    </source>
</evidence>
<keyword evidence="7 9" id="KW-0413">Isomerase</keyword>
<dbReference type="Gene3D" id="3.10.50.40">
    <property type="match status" value="1"/>
</dbReference>
<dbReference type="EC" id="5.2.1.8" evidence="9"/>
<comment type="similarity">
    <text evidence="3">Belongs to the FKBP-type PPIase family.</text>
</comment>
<feature type="domain" description="PPIase FKBP-type" evidence="11">
    <location>
        <begin position="4"/>
        <end position="85"/>
    </location>
</feature>
<protein>
    <recommendedName>
        <fullName evidence="9">peptidylprolyl isomerase</fullName>
        <ecNumber evidence="9">5.2.1.8</ecNumber>
    </recommendedName>
</protein>
<dbReference type="Proteomes" id="UP000678374">
    <property type="component" value="Unassembled WGS sequence"/>
</dbReference>
<keyword evidence="6" id="KW-0143">Chaperone</keyword>
<dbReference type="GO" id="GO:0005737">
    <property type="term" value="C:cytoplasm"/>
    <property type="evidence" value="ECO:0007669"/>
    <property type="project" value="UniProtKB-SubCell"/>
</dbReference>
<accession>A0A940YNJ7</accession>